<evidence type="ECO:0000259" key="4">
    <source>
        <dbReference type="PROSITE" id="PS50081"/>
    </source>
</evidence>
<dbReference type="Proteomes" id="UP001231189">
    <property type="component" value="Unassembled WGS sequence"/>
</dbReference>
<keyword evidence="6" id="KW-1185">Reference proteome</keyword>
<dbReference type="InterPro" id="IPR004146">
    <property type="entry name" value="DC1"/>
</dbReference>
<keyword evidence="2" id="KW-0677">Repeat</keyword>
<evidence type="ECO:0000256" key="2">
    <source>
        <dbReference type="ARBA" id="ARBA00022737"/>
    </source>
</evidence>
<dbReference type="PANTHER" id="PTHR47841:SF16">
    <property type="entry name" value="DC1 DOMAIN-CONTAINING PROTEIN"/>
    <property type="match status" value="1"/>
</dbReference>
<accession>A0AAD8WYA0</accession>
<dbReference type="InterPro" id="IPR046349">
    <property type="entry name" value="C1-like_sf"/>
</dbReference>
<dbReference type="EMBL" id="JAUUTY010000002">
    <property type="protein sequence ID" value="KAK1682996.1"/>
    <property type="molecule type" value="Genomic_DNA"/>
</dbReference>
<evidence type="ECO:0000256" key="1">
    <source>
        <dbReference type="ARBA" id="ARBA00022723"/>
    </source>
</evidence>
<reference evidence="5" key="1">
    <citation type="submission" date="2023-07" db="EMBL/GenBank/DDBJ databases">
        <title>A chromosome-level genome assembly of Lolium multiflorum.</title>
        <authorList>
            <person name="Chen Y."/>
            <person name="Copetti D."/>
            <person name="Kolliker R."/>
            <person name="Studer B."/>
        </authorList>
    </citation>
    <scope>NUCLEOTIDE SEQUENCE</scope>
    <source>
        <strain evidence="5">02402/16</strain>
        <tissue evidence="5">Leaf</tissue>
    </source>
</reference>
<evidence type="ECO:0000313" key="5">
    <source>
        <dbReference type="EMBL" id="KAK1682996.1"/>
    </source>
</evidence>
<proteinExistence type="predicted"/>
<feature type="domain" description="Phorbol-ester/DAG-type" evidence="4">
    <location>
        <begin position="121"/>
        <end position="166"/>
    </location>
</feature>
<evidence type="ECO:0000256" key="3">
    <source>
        <dbReference type="ARBA" id="ARBA00022833"/>
    </source>
</evidence>
<comment type="caution">
    <text evidence="5">The sequence shown here is derived from an EMBL/GenBank/DDBJ whole genome shotgun (WGS) entry which is preliminary data.</text>
</comment>
<name>A0AAD8WYA0_LOLMU</name>
<gene>
    <name evidence="5" type="ORF">QYE76_043844</name>
</gene>
<keyword evidence="1" id="KW-0479">Metal-binding</keyword>
<dbReference type="SUPFAM" id="SSF57889">
    <property type="entry name" value="Cysteine-rich domain"/>
    <property type="match status" value="2"/>
</dbReference>
<keyword evidence="3" id="KW-0862">Zinc</keyword>
<dbReference type="Pfam" id="PF03107">
    <property type="entry name" value="C1_2"/>
    <property type="match status" value="2"/>
</dbReference>
<dbReference type="InterPro" id="IPR002219">
    <property type="entry name" value="PKC_DAG/PE"/>
</dbReference>
<organism evidence="5 6">
    <name type="scientific">Lolium multiflorum</name>
    <name type="common">Italian ryegrass</name>
    <name type="synonym">Lolium perenne subsp. multiflorum</name>
    <dbReference type="NCBI Taxonomy" id="4521"/>
    <lineage>
        <taxon>Eukaryota</taxon>
        <taxon>Viridiplantae</taxon>
        <taxon>Streptophyta</taxon>
        <taxon>Embryophyta</taxon>
        <taxon>Tracheophyta</taxon>
        <taxon>Spermatophyta</taxon>
        <taxon>Magnoliopsida</taxon>
        <taxon>Liliopsida</taxon>
        <taxon>Poales</taxon>
        <taxon>Poaceae</taxon>
        <taxon>BOP clade</taxon>
        <taxon>Pooideae</taxon>
        <taxon>Poodae</taxon>
        <taxon>Poeae</taxon>
        <taxon>Poeae Chloroplast Group 2 (Poeae type)</taxon>
        <taxon>Loliodinae</taxon>
        <taxon>Loliinae</taxon>
        <taxon>Lolium</taxon>
    </lineage>
</organism>
<dbReference type="GO" id="GO:0046872">
    <property type="term" value="F:metal ion binding"/>
    <property type="evidence" value="ECO:0007669"/>
    <property type="project" value="UniProtKB-KW"/>
</dbReference>
<dbReference type="PROSITE" id="PS50081">
    <property type="entry name" value="ZF_DAG_PE_2"/>
    <property type="match status" value="1"/>
</dbReference>
<dbReference type="PANTHER" id="PTHR47841">
    <property type="entry name" value="DIACYLGLYCEROL KINASE THETA-LIKE-RELATED"/>
    <property type="match status" value="1"/>
</dbReference>
<evidence type="ECO:0000313" key="6">
    <source>
        <dbReference type="Proteomes" id="UP001231189"/>
    </source>
</evidence>
<dbReference type="AlphaFoldDB" id="A0AAD8WYA0"/>
<sequence length="208" mass="22621">MSNQIQHHAHRKHPLVLRDTGSSFLCDGCSCFGVGSHYRCDLCDFDLHEFCATCPPATTFAFHGQHPLTFQPAGFLDGSVTCSMCEDTVKGMNYSCWGCNVCVHPICSQLSPTAPSPMHTAHTFVLAVDAPVPCTLCGTSCYGRYQCVPCNINLHPRCLIGTRVDTLRDTTGRAFDESITPTLLPTWPGHYAGAYAMARMGRSLADLA</sequence>
<protein>
    <recommendedName>
        <fullName evidence="4">Phorbol-ester/DAG-type domain-containing protein</fullName>
    </recommendedName>
</protein>